<evidence type="ECO:0000313" key="2">
    <source>
        <dbReference type="Proteomes" id="UP000195728"/>
    </source>
</evidence>
<dbReference type="Proteomes" id="UP000195728">
    <property type="component" value="Unassembled WGS sequence"/>
</dbReference>
<dbReference type="RefSeq" id="WP_222930644.1">
    <property type="nucleotide sequence ID" value="NZ_FMBG01000010.1"/>
</dbReference>
<organism evidence="1 2">
    <name type="scientific">Bacillus wiedmannii</name>
    <dbReference type="NCBI Taxonomy" id="1890302"/>
    <lineage>
        <taxon>Bacteria</taxon>
        <taxon>Bacillati</taxon>
        <taxon>Bacillota</taxon>
        <taxon>Bacilli</taxon>
        <taxon>Bacillales</taxon>
        <taxon>Bacillaceae</taxon>
        <taxon>Bacillus</taxon>
        <taxon>Bacillus cereus group</taxon>
    </lineage>
</organism>
<evidence type="ECO:0000313" key="1">
    <source>
        <dbReference type="EMBL" id="SCB93413.1"/>
    </source>
</evidence>
<name>A0AB37YLU4_9BACI</name>
<proteinExistence type="predicted"/>
<dbReference type="EMBL" id="FMBG01000010">
    <property type="protein sequence ID" value="SCB93413.1"/>
    <property type="molecule type" value="Genomic_DNA"/>
</dbReference>
<accession>A0AB37YLU4</accession>
<comment type="caution">
    <text evidence="1">The sequence shown here is derived from an EMBL/GenBank/DDBJ whole genome shotgun (WGS) entry which is preliminary data.</text>
</comment>
<gene>
    <name evidence="1" type="ORF">BC10311_00810</name>
</gene>
<protein>
    <submittedName>
        <fullName evidence="1">Uncharacterized protein</fullName>
    </submittedName>
</protein>
<reference evidence="1 2" key="1">
    <citation type="submission" date="2016-08" db="EMBL/GenBank/DDBJ databases">
        <authorList>
            <person name="Loux V."/>
            <person name="Rue O."/>
        </authorList>
    </citation>
    <scope>NUCLEOTIDE SEQUENCE [LARGE SCALE GENOMIC DNA]</scope>
    <source>
        <strain evidence="1 2">WSBC_10311</strain>
    </source>
</reference>
<sequence>MTLLSIILLLDTMEKLVSELLLMEKVEGVNIEHLREMLLELSNTEKVK</sequence>
<dbReference type="AlphaFoldDB" id="A0AB37YLU4"/>